<dbReference type="InterPro" id="IPR043717">
    <property type="entry name" value="DUF5658"/>
</dbReference>
<evidence type="ECO:0000259" key="2">
    <source>
        <dbReference type="Pfam" id="PF18902"/>
    </source>
</evidence>
<dbReference type="PROSITE" id="PS51257">
    <property type="entry name" value="PROKAR_LIPOPROTEIN"/>
    <property type="match status" value="1"/>
</dbReference>
<proteinExistence type="predicted"/>
<keyword evidence="4" id="KW-1185">Reference proteome</keyword>
<dbReference type="AlphaFoldDB" id="A0A560MDD2"/>
<evidence type="ECO:0000313" key="4">
    <source>
        <dbReference type="Proteomes" id="UP000321304"/>
    </source>
</evidence>
<sequence>MNWVKALLLLSVLLLGCADLATTNRILELGFGEANPFMQMAQAWFGVWWLIPKLGLTYLVIALLWRSENLSRIALVVAFCSTPVINNLVILAGAS</sequence>
<dbReference type="EMBL" id="VITY01000003">
    <property type="protein sequence ID" value="TWC05613.1"/>
    <property type="molecule type" value="Genomic_DNA"/>
</dbReference>
<keyword evidence="1" id="KW-0472">Membrane</keyword>
<gene>
    <name evidence="3" type="ORF">FBZ93_103634</name>
</gene>
<comment type="caution">
    <text evidence="3">The sequence shown here is derived from an EMBL/GenBank/DDBJ whole genome shotgun (WGS) entry which is preliminary data.</text>
</comment>
<dbReference type="Pfam" id="PF18902">
    <property type="entry name" value="DUF5658"/>
    <property type="match status" value="1"/>
</dbReference>
<feature type="transmembrane region" description="Helical" evidence="1">
    <location>
        <begin position="72"/>
        <end position="94"/>
    </location>
</feature>
<keyword evidence="1" id="KW-1133">Transmembrane helix</keyword>
<protein>
    <recommendedName>
        <fullName evidence="2">DUF5658 domain-containing protein</fullName>
    </recommendedName>
</protein>
<accession>A0A560MDD2</accession>
<feature type="transmembrane region" description="Helical" evidence="1">
    <location>
        <begin position="45"/>
        <end position="65"/>
    </location>
</feature>
<keyword evidence="1" id="KW-0812">Transmembrane</keyword>
<dbReference type="Proteomes" id="UP000321304">
    <property type="component" value="Unassembled WGS sequence"/>
</dbReference>
<name>A0A560MDD2_9BRAD</name>
<reference evidence="3 4" key="1">
    <citation type="submission" date="2019-06" db="EMBL/GenBank/DDBJ databases">
        <title>Genomic Encyclopedia of Type Strains, Phase IV (KMG-V): Genome sequencing to study the core and pangenomes of soil and plant-associated prokaryotes.</title>
        <authorList>
            <person name="Whitman W."/>
        </authorList>
    </citation>
    <scope>NUCLEOTIDE SEQUENCE [LARGE SCALE GENOMIC DNA]</scope>
    <source>
        <strain evidence="3 4">BR 10355</strain>
    </source>
</reference>
<evidence type="ECO:0000313" key="3">
    <source>
        <dbReference type="EMBL" id="TWC05613.1"/>
    </source>
</evidence>
<feature type="domain" description="DUF5658" evidence="2">
    <location>
        <begin position="12"/>
        <end position="72"/>
    </location>
</feature>
<dbReference type="RefSeq" id="WP_245321145.1">
    <property type="nucleotide sequence ID" value="NZ_VITY01000003.1"/>
</dbReference>
<organism evidence="3 4">
    <name type="scientific">Bradyrhizobium macuxiense</name>
    <dbReference type="NCBI Taxonomy" id="1755647"/>
    <lineage>
        <taxon>Bacteria</taxon>
        <taxon>Pseudomonadati</taxon>
        <taxon>Pseudomonadota</taxon>
        <taxon>Alphaproteobacteria</taxon>
        <taxon>Hyphomicrobiales</taxon>
        <taxon>Nitrobacteraceae</taxon>
        <taxon>Bradyrhizobium</taxon>
    </lineage>
</organism>
<evidence type="ECO:0000256" key="1">
    <source>
        <dbReference type="SAM" id="Phobius"/>
    </source>
</evidence>